<organism evidence="3 4">
    <name type="scientific">Candidatus Magasanikbacteria bacterium RIFOXYA2_FULL_44_8</name>
    <dbReference type="NCBI Taxonomy" id="1798696"/>
    <lineage>
        <taxon>Bacteria</taxon>
        <taxon>Candidatus Magasanikiibacteriota</taxon>
    </lineage>
</organism>
<gene>
    <name evidence="3" type="ORF">A2261_01055</name>
</gene>
<evidence type="ECO:0000313" key="3">
    <source>
        <dbReference type="EMBL" id="OGH84175.1"/>
    </source>
</evidence>
<proteinExistence type="inferred from homology"/>
<dbReference type="Gene3D" id="3.40.1440.10">
    <property type="entry name" value="GIY-YIG endonuclease"/>
    <property type="match status" value="1"/>
</dbReference>
<comment type="similarity">
    <text evidence="1">Belongs to the UPF0213 family.</text>
</comment>
<evidence type="ECO:0000259" key="2">
    <source>
        <dbReference type="PROSITE" id="PS50164"/>
    </source>
</evidence>
<dbReference type="PANTHER" id="PTHR34477">
    <property type="entry name" value="UPF0213 PROTEIN YHBQ"/>
    <property type="match status" value="1"/>
</dbReference>
<protein>
    <recommendedName>
        <fullName evidence="2">GIY-YIG domain-containing protein</fullName>
    </recommendedName>
</protein>
<name>A0A1F6NK16_9BACT</name>
<dbReference type="SUPFAM" id="SSF82771">
    <property type="entry name" value="GIY-YIG endonuclease"/>
    <property type="match status" value="1"/>
</dbReference>
<feature type="domain" description="GIY-YIG" evidence="2">
    <location>
        <begin position="1"/>
        <end position="76"/>
    </location>
</feature>
<dbReference type="Proteomes" id="UP000177803">
    <property type="component" value="Unassembled WGS sequence"/>
</dbReference>
<evidence type="ECO:0000313" key="4">
    <source>
        <dbReference type="Proteomes" id="UP000177803"/>
    </source>
</evidence>
<dbReference type="CDD" id="cd10456">
    <property type="entry name" value="GIY-YIG_UPF0213"/>
    <property type="match status" value="1"/>
</dbReference>
<dbReference type="InterPro" id="IPR035901">
    <property type="entry name" value="GIY-YIG_endonuc_sf"/>
</dbReference>
<comment type="caution">
    <text evidence="3">The sequence shown here is derived from an EMBL/GenBank/DDBJ whole genome shotgun (WGS) entry which is preliminary data.</text>
</comment>
<dbReference type="InterPro" id="IPR000305">
    <property type="entry name" value="GIY-YIG_endonuc"/>
</dbReference>
<evidence type="ECO:0000256" key="1">
    <source>
        <dbReference type="ARBA" id="ARBA00007435"/>
    </source>
</evidence>
<reference evidence="3 4" key="1">
    <citation type="journal article" date="2016" name="Nat. Commun.">
        <title>Thousands of microbial genomes shed light on interconnected biogeochemical processes in an aquifer system.</title>
        <authorList>
            <person name="Anantharaman K."/>
            <person name="Brown C.T."/>
            <person name="Hug L.A."/>
            <person name="Sharon I."/>
            <person name="Castelle C.J."/>
            <person name="Probst A.J."/>
            <person name="Thomas B.C."/>
            <person name="Singh A."/>
            <person name="Wilkins M.J."/>
            <person name="Karaoz U."/>
            <person name="Brodie E.L."/>
            <person name="Williams K.H."/>
            <person name="Hubbard S.S."/>
            <person name="Banfield J.F."/>
        </authorList>
    </citation>
    <scope>NUCLEOTIDE SEQUENCE [LARGE SCALE GENOMIC DNA]</scope>
</reference>
<dbReference type="AlphaFoldDB" id="A0A1F6NK16"/>
<accession>A0A1F6NK16</accession>
<dbReference type="InterPro" id="IPR050190">
    <property type="entry name" value="UPF0213_domain"/>
</dbReference>
<dbReference type="Pfam" id="PF01541">
    <property type="entry name" value="GIY-YIG"/>
    <property type="match status" value="1"/>
</dbReference>
<dbReference type="EMBL" id="MFQR01000041">
    <property type="protein sequence ID" value="OGH84175.1"/>
    <property type="molecule type" value="Genomic_DNA"/>
</dbReference>
<dbReference type="PANTHER" id="PTHR34477:SF1">
    <property type="entry name" value="UPF0213 PROTEIN YHBQ"/>
    <property type="match status" value="1"/>
</dbReference>
<dbReference type="PROSITE" id="PS50164">
    <property type="entry name" value="GIY_YIG"/>
    <property type="match status" value="1"/>
</dbReference>
<sequence>MYFLYILECADKTLYAGITTDLVRRMAEHNDSKLGAKYTRARRPVKLVYSKKFRNRSTATKAEMKIKKLSRAEKVVLIANGVVVKRA</sequence>